<evidence type="ECO:0000313" key="1">
    <source>
        <dbReference type="EMBL" id="KAK8175275.1"/>
    </source>
</evidence>
<reference evidence="1 2" key="1">
    <citation type="journal article" date="2022" name="G3 (Bethesda)">
        <title>Enemy or ally: a genomic approach to elucidate the lifestyle of Phyllosticta citrichinaensis.</title>
        <authorList>
            <person name="Buijs V.A."/>
            <person name="Groenewald J.Z."/>
            <person name="Haridas S."/>
            <person name="LaButti K.M."/>
            <person name="Lipzen A."/>
            <person name="Martin F.M."/>
            <person name="Barry K."/>
            <person name="Grigoriev I.V."/>
            <person name="Crous P.W."/>
            <person name="Seidl M.F."/>
        </authorList>
    </citation>
    <scope>NUCLEOTIDE SEQUENCE [LARGE SCALE GENOMIC DNA]</scope>
    <source>
        <strain evidence="1 2">CBS 129764</strain>
    </source>
</reference>
<gene>
    <name evidence="1" type="ORF">IWX90DRAFT_104759</name>
</gene>
<accession>A0ABR1Y2B8</accession>
<protein>
    <submittedName>
        <fullName evidence="1">Uncharacterized protein</fullName>
    </submittedName>
</protein>
<proteinExistence type="predicted"/>
<dbReference type="Proteomes" id="UP001456524">
    <property type="component" value="Unassembled WGS sequence"/>
</dbReference>
<comment type="caution">
    <text evidence="1">The sequence shown here is derived from an EMBL/GenBank/DDBJ whole genome shotgun (WGS) entry which is preliminary data.</text>
</comment>
<organism evidence="1 2">
    <name type="scientific">Phyllosticta citrichinensis</name>
    <dbReference type="NCBI Taxonomy" id="1130410"/>
    <lineage>
        <taxon>Eukaryota</taxon>
        <taxon>Fungi</taxon>
        <taxon>Dikarya</taxon>
        <taxon>Ascomycota</taxon>
        <taxon>Pezizomycotina</taxon>
        <taxon>Dothideomycetes</taxon>
        <taxon>Dothideomycetes incertae sedis</taxon>
        <taxon>Botryosphaeriales</taxon>
        <taxon>Phyllostictaceae</taxon>
        <taxon>Phyllosticta</taxon>
    </lineage>
</organism>
<evidence type="ECO:0000313" key="2">
    <source>
        <dbReference type="Proteomes" id="UP001456524"/>
    </source>
</evidence>
<sequence>MSLRESALEEKPSLKAEATIASRLTKIARWRRCSWSWMLFSHVSPPFPLILLSCSSQSYLYPRGKKAHQTHPPARATGPSTHLHAMLIRSSFFVLVSSLRVYHARKASRASVLRLFARAWVCYSTVLASGVAVPRFACWLSWQYGCLLSSLFCRASKHSLLGDDSSLRRTRCDCM</sequence>
<name>A0ABR1Y2B8_9PEZI</name>
<keyword evidence="2" id="KW-1185">Reference proteome</keyword>
<dbReference type="EMBL" id="JBBWUH010000002">
    <property type="protein sequence ID" value="KAK8175275.1"/>
    <property type="molecule type" value="Genomic_DNA"/>
</dbReference>